<evidence type="ECO:0000256" key="1">
    <source>
        <dbReference type="ARBA" id="ARBA00004948"/>
    </source>
</evidence>
<sequence>MATPNARPYTLTIAGFDPSGGAGVLADCKTFEALNTQGLAALTANTLQTEDRFVSPGFIGIAAVLAQLDLILRRYPIAAAKVGLVQDGDTLRALLAAIRAHYPAIPIVVDPVLKPTATATQGVESQPNTNSQAAQYPPALWMGMATLVTPNLPEYKALFGQEDPANVASTYQTALLLKGGHSAEASPVVTDRLYPPTPCGQVYQFTQPRSALSKHGTGCVLSAAITAYLALGHGLPESCRLAQAYTARYIESDSSLLGRHMGGRGIPT</sequence>
<dbReference type="GO" id="GO:0005829">
    <property type="term" value="C:cytosol"/>
    <property type="evidence" value="ECO:0007669"/>
    <property type="project" value="TreeGrafter"/>
</dbReference>
<name>A0A0Q4B542_9BACT</name>
<dbReference type="PANTHER" id="PTHR20858">
    <property type="entry name" value="PHOSPHOMETHYLPYRIMIDINE KINASE"/>
    <property type="match status" value="1"/>
</dbReference>
<dbReference type="EC" id="2.7.1.49" evidence="2"/>
<dbReference type="PATRIC" id="fig|1702214.3.peg.1167"/>
<organism evidence="4 5">
    <name type="scientific">Candidatus [Bacteroides] periocalifornicus</name>
    <dbReference type="NCBI Taxonomy" id="1702214"/>
    <lineage>
        <taxon>Bacteria</taxon>
        <taxon>Pseudomonadati</taxon>
        <taxon>Bacteroidota</taxon>
    </lineage>
</organism>
<evidence type="ECO:0000313" key="4">
    <source>
        <dbReference type="EMBL" id="KQM08128.1"/>
    </source>
</evidence>
<reference evidence="4" key="1">
    <citation type="submission" date="2015-08" db="EMBL/GenBank/DDBJ databases">
        <title>Candidatus Bacteriodes Periocalifornicus.</title>
        <authorList>
            <person name="McLean J.S."/>
            <person name="Kelley S."/>
        </authorList>
    </citation>
    <scope>NUCLEOTIDE SEQUENCE [LARGE SCALE GENOMIC DNA]</scope>
    <source>
        <strain evidence="4">12B</strain>
    </source>
</reference>
<dbReference type="InterPro" id="IPR004399">
    <property type="entry name" value="HMP/HMP-P_kinase_dom"/>
</dbReference>
<protein>
    <recommendedName>
        <fullName evidence="2">hydroxymethylpyrimidine kinase</fullName>
        <ecNumber evidence="2">2.7.1.49</ecNumber>
    </recommendedName>
</protein>
<dbReference type="InterPro" id="IPR013749">
    <property type="entry name" value="PM/HMP-P_kinase-1"/>
</dbReference>
<dbReference type="InterPro" id="IPR029056">
    <property type="entry name" value="Ribokinase-like"/>
</dbReference>
<gene>
    <name evidence="4" type="ORF">AL399_09020</name>
</gene>
<dbReference type="STRING" id="1702214.AL399_09020"/>
<dbReference type="CDD" id="cd01169">
    <property type="entry name" value="HMPP_kinase"/>
    <property type="match status" value="1"/>
</dbReference>
<dbReference type="GO" id="GO:0008902">
    <property type="term" value="F:hydroxymethylpyrimidine kinase activity"/>
    <property type="evidence" value="ECO:0007669"/>
    <property type="project" value="UniProtKB-EC"/>
</dbReference>
<evidence type="ECO:0000256" key="2">
    <source>
        <dbReference type="ARBA" id="ARBA00012135"/>
    </source>
</evidence>
<dbReference type="Pfam" id="PF08543">
    <property type="entry name" value="Phos_pyr_kin"/>
    <property type="match status" value="1"/>
</dbReference>
<dbReference type="Proteomes" id="UP000054172">
    <property type="component" value="Unassembled WGS sequence"/>
</dbReference>
<dbReference type="Gene3D" id="3.40.1190.20">
    <property type="match status" value="1"/>
</dbReference>
<dbReference type="AlphaFoldDB" id="A0A0Q4B542"/>
<dbReference type="PANTHER" id="PTHR20858:SF17">
    <property type="entry name" value="HYDROXYMETHYLPYRIMIDINE_PHOSPHOMETHYLPYRIMIDINE KINASE THI20-RELATED"/>
    <property type="match status" value="1"/>
</dbReference>
<dbReference type="GO" id="GO:0009228">
    <property type="term" value="P:thiamine biosynthetic process"/>
    <property type="evidence" value="ECO:0007669"/>
    <property type="project" value="InterPro"/>
</dbReference>
<accession>A0A0Q4B542</accession>
<comment type="pathway">
    <text evidence="1">Cofactor biosynthesis; thiamine diphosphate biosynthesis.</text>
</comment>
<evidence type="ECO:0000259" key="3">
    <source>
        <dbReference type="Pfam" id="PF08543"/>
    </source>
</evidence>
<comment type="caution">
    <text evidence="4">The sequence shown here is derived from an EMBL/GenBank/DDBJ whole genome shotgun (WGS) entry which is preliminary data.</text>
</comment>
<proteinExistence type="predicted"/>
<dbReference type="GO" id="GO:0008972">
    <property type="term" value="F:phosphomethylpyrimidine kinase activity"/>
    <property type="evidence" value="ECO:0007669"/>
    <property type="project" value="InterPro"/>
</dbReference>
<feature type="domain" description="Pyridoxamine kinase/Phosphomethylpyrimidine kinase" evidence="3">
    <location>
        <begin position="17"/>
        <end position="255"/>
    </location>
</feature>
<evidence type="ECO:0000313" key="5">
    <source>
        <dbReference type="Proteomes" id="UP000054172"/>
    </source>
</evidence>
<keyword evidence="5" id="KW-1185">Reference proteome</keyword>
<dbReference type="EMBL" id="LIIK01000067">
    <property type="protein sequence ID" value="KQM08128.1"/>
    <property type="molecule type" value="Genomic_DNA"/>
</dbReference>
<dbReference type="SUPFAM" id="SSF53613">
    <property type="entry name" value="Ribokinase-like"/>
    <property type="match status" value="1"/>
</dbReference>